<dbReference type="KEGG" id="fal:FRAAL5530"/>
<dbReference type="STRING" id="326424.FRAAL5530"/>
<dbReference type="HOGENOM" id="CLU_2179973_0_0_11"/>
<dbReference type="EMBL" id="CT573213">
    <property type="protein sequence ID" value="CAJ64163.1"/>
    <property type="molecule type" value="Genomic_DNA"/>
</dbReference>
<reference evidence="2 3" key="1">
    <citation type="journal article" date="2007" name="Genome Res.">
        <title>Genome characteristics of facultatively symbiotic Frankia sp. strains reflect host range and host plant biogeography.</title>
        <authorList>
            <person name="Normand P."/>
            <person name="Lapierre P."/>
            <person name="Tisa L.S."/>
            <person name="Gogarten J.P."/>
            <person name="Alloisio N."/>
            <person name="Bagnarol E."/>
            <person name="Bassi C.A."/>
            <person name="Berry A.M."/>
            <person name="Bickhart D.M."/>
            <person name="Choisne N."/>
            <person name="Couloux A."/>
            <person name="Cournoyer B."/>
            <person name="Cruveiller S."/>
            <person name="Daubin V."/>
            <person name="Demange N."/>
            <person name="Francino M.P."/>
            <person name="Goltsman E."/>
            <person name="Huang Y."/>
            <person name="Kopp O.R."/>
            <person name="Labarre L."/>
            <person name="Lapidus A."/>
            <person name="Lavire C."/>
            <person name="Marechal J."/>
            <person name="Martinez M."/>
            <person name="Mastronunzio J.E."/>
            <person name="Mullin B.C."/>
            <person name="Niemann J."/>
            <person name="Pujic P."/>
            <person name="Rawnsley T."/>
            <person name="Rouy Z."/>
            <person name="Schenowitz C."/>
            <person name="Sellstedt A."/>
            <person name="Tavares F."/>
            <person name="Tomkins J.P."/>
            <person name="Vallenet D."/>
            <person name="Valverde C."/>
            <person name="Wall L.G."/>
            <person name="Wang Y."/>
            <person name="Medigue C."/>
            <person name="Benson D.R."/>
        </authorList>
    </citation>
    <scope>NUCLEOTIDE SEQUENCE [LARGE SCALE GENOMIC DNA]</scope>
    <source>
        <strain evidence="3">DSM 45986 / CECT 9034 / ACN14a</strain>
    </source>
</reference>
<accession>Q0REE7</accession>
<proteinExistence type="predicted"/>
<feature type="region of interest" description="Disordered" evidence="1">
    <location>
        <begin position="87"/>
        <end position="109"/>
    </location>
</feature>
<name>Q0REE7_FRAAA</name>
<keyword evidence="3" id="KW-1185">Reference proteome</keyword>
<gene>
    <name evidence="2" type="ordered locus">FRAAL5530</name>
</gene>
<organism evidence="2 3">
    <name type="scientific">Frankia alni (strain DSM 45986 / CECT 9034 / ACN14a)</name>
    <dbReference type="NCBI Taxonomy" id="326424"/>
    <lineage>
        <taxon>Bacteria</taxon>
        <taxon>Bacillati</taxon>
        <taxon>Actinomycetota</taxon>
        <taxon>Actinomycetes</taxon>
        <taxon>Frankiales</taxon>
        <taxon>Frankiaceae</taxon>
        <taxon>Frankia</taxon>
    </lineage>
</organism>
<protein>
    <submittedName>
        <fullName evidence="2">Uncharacterized protein</fullName>
    </submittedName>
</protein>
<dbReference type="AlphaFoldDB" id="Q0REE7"/>
<feature type="compositionally biased region" description="Basic and acidic residues" evidence="1">
    <location>
        <begin position="23"/>
        <end position="43"/>
    </location>
</feature>
<evidence type="ECO:0000313" key="2">
    <source>
        <dbReference type="EMBL" id="CAJ64163.1"/>
    </source>
</evidence>
<feature type="compositionally biased region" description="Low complexity" evidence="1">
    <location>
        <begin position="1"/>
        <end position="12"/>
    </location>
</feature>
<dbReference type="Proteomes" id="UP000000657">
    <property type="component" value="Chromosome"/>
</dbReference>
<evidence type="ECO:0000313" key="3">
    <source>
        <dbReference type="Proteomes" id="UP000000657"/>
    </source>
</evidence>
<evidence type="ECO:0000256" key="1">
    <source>
        <dbReference type="SAM" id="MobiDB-lite"/>
    </source>
</evidence>
<sequence length="109" mass="11148">MAAGAGVSVEESGGVGGALGRLPDGDLGRVDDPGVPHEDVDRGRVEEELVEGLGGPPDVEHDELTVAGNETMGHDAYLLPTVRWVPDRGDETSGRPAARPGAVTTAVAR</sequence>
<feature type="region of interest" description="Disordered" evidence="1">
    <location>
        <begin position="1"/>
        <end position="43"/>
    </location>
</feature>